<evidence type="ECO:0000313" key="2">
    <source>
        <dbReference type="Proteomes" id="UP000694843"/>
    </source>
</evidence>
<evidence type="ECO:0000313" key="3">
    <source>
        <dbReference type="RefSeq" id="XP_047738602.1"/>
    </source>
</evidence>
<gene>
    <name evidence="3" type="primary">LOC125178568</name>
</gene>
<evidence type="ECO:0000256" key="1">
    <source>
        <dbReference type="SAM" id="MobiDB-lite"/>
    </source>
</evidence>
<name>A0A979FQ91_HYAAZ</name>
<sequence length="221" mass="25055">MENKQNISTINGRDVFDKEQDHTFKGFDYKQQTSALTQLKDQGSESNLDNKEVKFVPQISIVETIQNPVDSHASENVESQQEIFILQKIQNRGNSVNFFNAEQKRSGRTLLEQRKKLRLKKSPPSPQQRHKKHKEAETPQAASHRVNVVEEIPTLDVGPLVKVRVSAGHTARLPCAHQPLYGNDSTRLVLWYRNDTSRPFLRCCGTGMIRPDPSSGAVVQE</sequence>
<dbReference type="GeneID" id="125178568"/>
<dbReference type="OrthoDB" id="10214410at2759"/>
<reference evidence="3" key="1">
    <citation type="submission" date="2025-08" db="UniProtKB">
        <authorList>
            <consortium name="RefSeq"/>
        </authorList>
    </citation>
    <scope>IDENTIFICATION</scope>
    <source>
        <tissue evidence="3">Whole organism</tissue>
    </source>
</reference>
<dbReference type="RefSeq" id="XP_047738602.1">
    <property type="nucleotide sequence ID" value="XM_047882646.1"/>
</dbReference>
<keyword evidence="2" id="KW-1185">Reference proteome</keyword>
<accession>A0A979FQ91</accession>
<feature type="region of interest" description="Disordered" evidence="1">
    <location>
        <begin position="116"/>
        <end position="143"/>
    </location>
</feature>
<proteinExistence type="predicted"/>
<dbReference type="KEGG" id="hazt:125178568"/>
<protein>
    <submittedName>
        <fullName evidence="3">Uncharacterized protein LOC125178568</fullName>
    </submittedName>
</protein>
<dbReference type="Proteomes" id="UP000694843">
    <property type="component" value="Unplaced"/>
</dbReference>
<organism evidence="2 3">
    <name type="scientific">Hyalella azteca</name>
    <name type="common">Amphipod</name>
    <dbReference type="NCBI Taxonomy" id="294128"/>
    <lineage>
        <taxon>Eukaryota</taxon>
        <taxon>Metazoa</taxon>
        <taxon>Ecdysozoa</taxon>
        <taxon>Arthropoda</taxon>
        <taxon>Crustacea</taxon>
        <taxon>Multicrustacea</taxon>
        <taxon>Malacostraca</taxon>
        <taxon>Eumalacostraca</taxon>
        <taxon>Peracarida</taxon>
        <taxon>Amphipoda</taxon>
        <taxon>Senticaudata</taxon>
        <taxon>Talitrida</taxon>
        <taxon>Talitroidea</taxon>
        <taxon>Hyalellidae</taxon>
        <taxon>Hyalella</taxon>
    </lineage>
</organism>
<dbReference type="AlphaFoldDB" id="A0A979FQ91"/>